<keyword evidence="7" id="KW-0472">Membrane</keyword>
<feature type="binding site" evidence="9">
    <location>
        <position position="20"/>
    </location>
    <ligand>
        <name>Zn(2+)</name>
        <dbReference type="ChEBI" id="CHEBI:29105"/>
    </ligand>
</feature>
<keyword evidence="12" id="KW-1185">Reference proteome</keyword>
<dbReference type="GO" id="GO:0007030">
    <property type="term" value="P:Golgi organization"/>
    <property type="evidence" value="ECO:0007669"/>
    <property type="project" value="TreeGrafter"/>
</dbReference>
<evidence type="ECO:0000256" key="9">
    <source>
        <dbReference type="PIRSR" id="PIRSR607583-1"/>
    </source>
</evidence>
<feature type="region of interest" description="Disordered" evidence="10">
    <location>
        <begin position="377"/>
        <end position="428"/>
    </location>
</feature>
<evidence type="ECO:0000256" key="1">
    <source>
        <dbReference type="ARBA" id="ARBA00004394"/>
    </source>
</evidence>
<dbReference type="CTD" id="64689"/>
<evidence type="ECO:0000256" key="7">
    <source>
        <dbReference type="ARBA" id="ARBA00023136"/>
    </source>
</evidence>
<keyword evidence="3" id="KW-0597">Phosphoprotein</keyword>
<feature type="domain" description="PDZ GRASP-type" evidence="11">
    <location>
        <begin position="111"/>
        <end position="199"/>
    </location>
</feature>
<dbReference type="FunFam" id="2.30.42.10:FF:000056">
    <property type="entry name" value="Golgi reassembly-stacking protein 2 isoform 1"/>
    <property type="match status" value="1"/>
</dbReference>
<dbReference type="Gene3D" id="2.30.42.10">
    <property type="match status" value="2"/>
</dbReference>
<reference evidence="13" key="1">
    <citation type="submission" date="2025-08" db="UniProtKB">
        <authorList>
            <consortium name="RefSeq"/>
        </authorList>
    </citation>
    <scope>IDENTIFICATION</scope>
</reference>
<evidence type="ECO:0000313" key="12">
    <source>
        <dbReference type="Proteomes" id="UP000694850"/>
    </source>
</evidence>
<dbReference type="PANTHER" id="PTHR12893:SF2">
    <property type="entry name" value="GOLGI REASSEMBLY-STACKING PROTEIN 1"/>
    <property type="match status" value="1"/>
</dbReference>
<dbReference type="GO" id="GO:0046872">
    <property type="term" value="F:metal ion binding"/>
    <property type="evidence" value="ECO:0007669"/>
    <property type="project" value="UniProtKB-KW"/>
</dbReference>
<feature type="compositionally biased region" description="Polar residues" evidence="10">
    <location>
        <begin position="418"/>
        <end position="428"/>
    </location>
</feature>
<evidence type="ECO:0000259" key="11">
    <source>
        <dbReference type="PROSITE" id="PS51865"/>
    </source>
</evidence>
<evidence type="ECO:0000256" key="10">
    <source>
        <dbReference type="SAM" id="MobiDB-lite"/>
    </source>
</evidence>
<comment type="subcellular location">
    <subcellularLocation>
        <location evidence="1">Golgi apparatus membrane</location>
    </subcellularLocation>
</comment>
<evidence type="ECO:0000256" key="3">
    <source>
        <dbReference type="ARBA" id="ARBA00022553"/>
    </source>
</evidence>
<feature type="compositionally biased region" description="Low complexity" evidence="10">
    <location>
        <begin position="320"/>
        <end position="329"/>
    </location>
</feature>
<keyword evidence="9" id="KW-0479">Metal-binding</keyword>
<accession>A0A8B7A911</accession>
<sequence>MGLGASAEQPSGGAEGFHLHGVQENSPAQQAGLEPYFDFIITIGHSRLNKENGTLKALLKANVEKPVKLEVFSMKTMKVREVEVVPSNMWGGQGLLGASVRFCSFRRANEQVWHVLDVEPSSPAALAGLQPYTDYVVGSDQILQESEDFFTLIESHEGKPLKLMVYNSELDFCREVTVTPNAAWGGEGSLGCGIGYGYLHRIPTQSPSHKKPLGSLPPRLIPQDSPGPPAPVEVETSSSHGDYTEALLQAPDSSMDAQLPAPGSPSQCAPDLEGFPCAMETPLQPPPPLQRVMDPGFLDVSGISLLDNSNTSLWPGLSSSTALTSTATSGPEDICSSSGSQERGGEATWSGSEFEVSFLDSPGAQAQLDHLPQLTLPDSLTSAASPEDGLSAELLEAQAEEEPASTESRDFGMETEGPASQAQISAPE</sequence>
<evidence type="ECO:0000256" key="6">
    <source>
        <dbReference type="ARBA" id="ARBA00023034"/>
    </source>
</evidence>
<dbReference type="AlphaFoldDB" id="A0A8B7A911"/>
<dbReference type="InterPro" id="IPR024958">
    <property type="entry name" value="GRASP_PDZ"/>
</dbReference>
<dbReference type="RefSeq" id="XP_007943917.1">
    <property type="nucleotide sequence ID" value="XM_007945726.1"/>
</dbReference>
<organism evidence="12 13">
    <name type="scientific">Orycteropus afer afer</name>
    <dbReference type="NCBI Taxonomy" id="1230840"/>
    <lineage>
        <taxon>Eukaryota</taxon>
        <taxon>Metazoa</taxon>
        <taxon>Chordata</taxon>
        <taxon>Craniata</taxon>
        <taxon>Vertebrata</taxon>
        <taxon>Euteleostomi</taxon>
        <taxon>Mammalia</taxon>
        <taxon>Eutheria</taxon>
        <taxon>Afrotheria</taxon>
        <taxon>Tubulidentata</taxon>
        <taxon>Orycteropodidae</taxon>
        <taxon>Orycteropus</taxon>
    </lineage>
</organism>
<dbReference type="SUPFAM" id="SSF50156">
    <property type="entry name" value="PDZ domain-like"/>
    <property type="match status" value="2"/>
</dbReference>
<keyword evidence="5" id="KW-0677">Repeat</keyword>
<feature type="binding site" evidence="9">
    <location>
        <position position="103"/>
    </location>
    <ligand>
        <name>Zn(2+)</name>
        <dbReference type="ChEBI" id="CHEBI:29105"/>
    </ligand>
</feature>
<dbReference type="InterPro" id="IPR036034">
    <property type="entry name" value="PDZ_sf"/>
</dbReference>
<dbReference type="Proteomes" id="UP000694850">
    <property type="component" value="Unplaced"/>
</dbReference>
<keyword evidence="8" id="KW-0449">Lipoprotein</keyword>
<feature type="region of interest" description="Disordered" evidence="10">
    <location>
        <begin position="320"/>
        <end position="350"/>
    </location>
</feature>
<comment type="similarity">
    <text evidence="2">Belongs to the GORASP family.</text>
</comment>
<keyword evidence="6" id="KW-0333">Golgi apparatus</keyword>
<dbReference type="InterPro" id="IPR007583">
    <property type="entry name" value="GRASP55_65"/>
</dbReference>
<dbReference type="OrthoDB" id="3318at2759"/>
<keyword evidence="9" id="KW-0862">Zinc</keyword>
<name>A0A8B7A911_ORYAF</name>
<keyword evidence="4" id="KW-0519">Myristate</keyword>
<evidence type="ECO:0000256" key="5">
    <source>
        <dbReference type="ARBA" id="ARBA00022737"/>
    </source>
</evidence>
<dbReference type="PROSITE" id="PS51865">
    <property type="entry name" value="PDZ_GRASP"/>
    <property type="match status" value="2"/>
</dbReference>
<feature type="domain" description="PDZ GRASP-type" evidence="11">
    <location>
        <begin position="15"/>
        <end position="105"/>
    </location>
</feature>
<evidence type="ECO:0000256" key="8">
    <source>
        <dbReference type="ARBA" id="ARBA00023288"/>
    </source>
</evidence>
<dbReference type="PANTHER" id="PTHR12893">
    <property type="entry name" value="GOLGI REASSEMBLY STACKING PROTEIN GRASP"/>
    <property type="match status" value="1"/>
</dbReference>
<proteinExistence type="inferred from homology"/>
<dbReference type="FunFam" id="2.30.42.10:FF:000026">
    <property type="entry name" value="Golgi reassembly stacking protein 2"/>
    <property type="match status" value="1"/>
</dbReference>
<dbReference type="GO" id="GO:0000139">
    <property type="term" value="C:Golgi membrane"/>
    <property type="evidence" value="ECO:0007669"/>
    <property type="project" value="UniProtKB-SubCell"/>
</dbReference>
<gene>
    <name evidence="13" type="primary">GORASP1</name>
</gene>
<dbReference type="Pfam" id="PF04495">
    <property type="entry name" value="GRASP55_65"/>
    <property type="match status" value="1"/>
</dbReference>
<evidence type="ECO:0000256" key="4">
    <source>
        <dbReference type="ARBA" id="ARBA00022707"/>
    </source>
</evidence>
<feature type="region of interest" description="Disordered" evidence="10">
    <location>
        <begin position="206"/>
        <end position="240"/>
    </location>
</feature>
<evidence type="ECO:0000256" key="2">
    <source>
        <dbReference type="ARBA" id="ARBA00007144"/>
    </source>
</evidence>
<protein>
    <submittedName>
        <fullName evidence="13">Golgi reassembly-stacking protein 1</fullName>
    </submittedName>
</protein>
<evidence type="ECO:0000313" key="13">
    <source>
        <dbReference type="RefSeq" id="XP_007943917.1"/>
    </source>
</evidence>
<dbReference type="GeneID" id="103201104"/>
<feature type="binding site" evidence="9">
    <location>
        <position position="18"/>
    </location>
    <ligand>
        <name>Zn(2+)</name>
        <dbReference type="ChEBI" id="CHEBI:29105"/>
    </ligand>
</feature>